<evidence type="ECO:0000256" key="1">
    <source>
        <dbReference type="SAM" id="MobiDB-lite"/>
    </source>
</evidence>
<feature type="compositionally biased region" description="Acidic residues" evidence="1">
    <location>
        <begin position="15"/>
        <end position="33"/>
    </location>
</feature>
<reference evidence="2 3" key="1">
    <citation type="submission" date="2019-12" db="EMBL/GenBank/DDBJ databases">
        <authorList>
            <person name="Li J."/>
            <person name="Shi Y."/>
            <person name="Xu G."/>
            <person name="Xiao D."/>
            <person name="Ran X."/>
        </authorList>
    </citation>
    <scope>NUCLEOTIDE SEQUENCE [LARGE SCALE GENOMIC DNA]</scope>
    <source>
        <strain evidence="2 3">JCM 15915</strain>
    </source>
</reference>
<dbReference type="AlphaFoldDB" id="A0A7K1LJD4"/>
<gene>
    <name evidence="2" type="ORF">GMA10_08730</name>
</gene>
<feature type="region of interest" description="Disordered" evidence="1">
    <location>
        <begin position="1"/>
        <end position="44"/>
    </location>
</feature>
<organism evidence="2 3">
    <name type="scientific">Rothia koreensis</name>
    <dbReference type="NCBI Taxonomy" id="592378"/>
    <lineage>
        <taxon>Bacteria</taxon>
        <taxon>Bacillati</taxon>
        <taxon>Actinomycetota</taxon>
        <taxon>Actinomycetes</taxon>
        <taxon>Micrococcales</taxon>
        <taxon>Micrococcaceae</taxon>
        <taxon>Rothia</taxon>
    </lineage>
</organism>
<accession>A0A7K1LJD4</accession>
<name>A0A7K1LJD4_9MICC</name>
<sequence length="98" mass="10137">MVLSAQVTKGPCGDADADADPEAESEAPDEAEGEASLAGSESLDPHALSIAAPANVDAEMTAVRRLIFTGMTPVDVRKIMGPSQVPTKNADFKEGVLR</sequence>
<evidence type="ECO:0000313" key="2">
    <source>
        <dbReference type="EMBL" id="MUN55289.1"/>
    </source>
</evidence>
<dbReference type="EMBL" id="WOGT01000004">
    <property type="protein sequence ID" value="MUN55289.1"/>
    <property type="molecule type" value="Genomic_DNA"/>
</dbReference>
<evidence type="ECO:0000313" key="3">
    <source>
        <dbReference type="Proteomes" id="UP000462152"/>
    </source>
</evidence>
<proteinExistence type="predicted"/>
<protein>
    <submittedName>
        <fullName evidence="2">Uncharacterized protein</fullName>
    </submittedName>
</protein>
<keyword evidence="3" id="KW-1185">Reference proteome</keyword>
<comment type="caution">
    <text evidence="2">The sequence shown here is derived from an EMBL/GenBank/DDBJ whole genome shotgun (WGS) entry which is preliminary data.</text>
</comment>
<dbReference type="Proteomes" id="UP000462152">
    <property type="component" value="Unassembled WGS sequence"/>
</dbReference>